<proteinExistence type="predicted"/>
<comment type="caution">
    <text evidence="2">The sequence shown here is derived from an EMBL/GenBank/DDBJ whole genome shotgun (WGS) entry which is preliminary data.</text>
</comment>
<gene>
    <name evidence="2" type="ORF">JOD01_003683</name>
</gene>
<dbReference type="EMBL" id="JAFBEB010000018">
    <property type="protein sequence ID" value="MBM7592031.1"/>
    <property type="molecule type" value="Genomic_DNA"/>
</dbReference>
<dbReference type="CDD" id="cd01948">
    <property type="entry name" value="EAL"/>
    <property type="match status" value="1"/>
</dbReference>
<dbReference type="GO" id="GO:0071111">
    <property type="term" value="F:cyclic-guanylate-specific phosphodiesterase activity"/>
    <property type="evidence" value="ECO:0007669"/>
    <property type="project" value="InterPro"/>
</dbReference>
<dbReference type="RefSeq" id="WP_204519676.1">
    <property type="nucleotide sequence ID" value="NZ_BAABIN010000034.1"/>
</dbReference>
<feature type="domain" description="EAL" evidence="1">
    <location>
        <begin position="188"/>
        <end position="438"/>
    </location>
</feature>
<accession>A0A938Y2D1</accession>
<dbReference type="PANTHER" id="PTHR33121:SF76">
    <property type="entry name" value="SIGNALING PROTEIN"/>
    <property type="match status" value="1"/>
</dbReference>
<reference evidence="2" key="1">
    <citation type="submission" date="2021-01" db="EMBL/GenBank/DDBJ databases">
        <title>Genomic Encyclopedia of Type Strains, Phase IV (KMG-IV): sequencing the most valuable type-strain genomes for metagenomic binning, comparative biology and taxonomic classification.</title>
        <authorList>
            <person name="Goeker M."/>
        </authorList>
    </citation>
    <scope>NUCLEOTIDE SEQUENCE</scope>
    <source>
        <strain evidence="2">DSM 25523</strain>
    </source>
</reference>
<name>A0A938Y2D1_9BACL</name>
<dbReference type="Pfam" id="PF00563">
    <property type="entry name" value="EAL"/>
    <property type="match status" value="1"/>
</dbReference>
<dbReference type="SMART" id="SM00052">
    <property type="entry name" value="EAL"/>
    <property type="match status" value="1"/>
</dbReference>
<keyword evidence="3" id="KW-1185">Reference proteome</keyword>
<sequence length="438" mass="50566">MYQKPHKGWEKIRTWLYFFYPGRLLKIFPPHFIVRDVVLEQVEKEFKSGSNCLLLLLDLEQYTDIKALYPPDVLLQVENSIADAFRQLSQRFFSAEELLAVQKYGDDDYVLILKETERGPEFQHRCYSFREALEEEIQKKTASFFDYPIRFHLAASDLKKDEGEAQETLLSAYFDARAIAGKYSPSHYSRIRSQVKQIIEEEKIHVLAQPIFSLSSGDVLGWEILTRGPKDTPYYNPMELFDYAHQSRMLMKLELLVMKKAFLAIDQHKTDKPVFINVTVPSLNNPHFLEGVKQLLAKFPQVNPRQVILEITERHVIEEYSTFQQVVDLFRQLGFRFAVDDTGAGYSSLHMITELMPDVIKVDRSIIQQIDRHEVKEAVLQALLAVANKIGSDVIAEGIETAAEARALQQKNVGYAQGYYFSPPHEPFLLPVDNRPLS</sequence>
<organism evidence="2 3">
    <name type="scientific">Brevibacillus fulvus</name>
    <dbReference type="NCBI Taxonomy" id="1125967"/>
    <lineage>
        <taxon>Bacteria</taxon>
        <taxon>Bacillati</taxon>
        <taxon>Bacillota</taxon>
        <taxon>Bacilli</taxon>
        <taxon>Bacillales</taxon>
        <taxon>Paenibacillaceae</taxon>
        <taxon>Brevibacillus</taxon>
    </lineage>
</organism>
<dbReference type="InterPro" id="IPR035919">
    <property type="entry name" value="EAL_sf"/>
</dbReference>
<dbReference type="AlphaFoldDB" id="A0A938Y2D1"/>
<dbReference type="SUPFAM" id="SSF141868">
    <property type="entry name" value="EAL domain-like"/>
    <property type="match status" value="1"/>
</dbReference>
<evidence type="ECO:0000259" key="1">
    <source>
        <dbReference type="PROSITE" id="PS50883"/>
    </source>
</evidence>
<dbReference type="Gene3D" id="3.20.20.450">
    <property type="entry name" value="EAL domain"/>
    <property type="match status" value="1"/>
</dbReference>
<dbReference type="PANTHER" id="PTHR33121">
    <property type="entry name" value="CYCLIC DI-GMP PHOSPHODIESTERASE PDEF"/>
    <property type="match status" value="1"/>
</dbReference>
<dbReference type="Proteomes" id="UP000717624">
    <property type="component" value="Unassembled WGS sequence"/>
</dbReference>
<dbReference type="PROSITE" id="PS50883">
    <property type="entry name" value="EAL"/>
    <property type="match status" value="1"/>
</dbReference>
<dbReference type="InterPro" id="IPR050706">
    <property type="entry name" value="Cyclic-di-GMP_PDE-like"/>
</dbReference>
<dbReference type="InterPro" id="IPR001633">
    <property type="entry name" value="EAL_dom"/>
</dbReference>
<protein>
    <submittedName>
        <fullName evidence="2">EAL domain-containing protein (Putative c-di-GMP-specific phosphodiesterase class I)</fullName>
    </submittedName>
</protein>
<evidence type="ECO:0000313" key="2">
    <source>
        <dbReference type="EMBL" id="MBM7592031.1"/>
    </source>
</evidence>
<evidence type="ECO:0000313" key="3">
    <source>
        <dbReference type="Proteomes" id="UP000717624"/>
    </source>
</evidence>